<evidence type="ECO:0000313" key="4">
    <source>
        <dbReference type="Proteomes" id="UP001480595"/>
    </source>
</evidence>
<feature type="compositionally biased region" description="Basic residues" evidence="1">
    <location>
        <begin position="599"/>
        <end position="611"/>
    </location>
</feature>
<feature type="compositionally biased region" description="Basic and acidic residues" evidence="1">
    <location>
        <begin position="367"/>
        <end position="376"/>
    </location>
</feature>
<feature type="compositionally biased region" description="Polar residues" evidence="1">
    <location>
        <begin position="555"/>
        <end position="585"/>
    </location>
</feature>
<accession>A0ABR1VPQ1</accession>
<dbReference type="Proteomes" id="UP001480595">
    <property type="component" value="Unassembled WGS sequence"/>
</dbReference>
<dbReference type="RefSeq" id="XP_066717699.1">
    <property type="nucleotide sequence ID" value="XM_066855532.1"/>
</dbReference>
<feature type="region of interest" description="Disordered" evidence="1">
    <location>
        <begin position="969"/>
        <end position="1042"/>
    </location>
</feature>
<feature type="compositionally biased region" description="Basic and acidic residues" evidence="1">
    <location>
        <begin position="626"/>
        <end position="643"/>
    </location>
</feature>
<feature type="region of interest" description="Disordered" evidence="1">
    <location>
        <begin position="657"/>
        <end position="729"/>
    </location>
</feature>
<evidence type="ECO:0000313" key="3">
    <source>
        <dbReference type="EMBL" id="KAK8073224.1"/>
    </source>
</evidence>
<feature type="compositionally biased region" description="Basic and acidic residues" evidence="1">
    <location>
        <begin position="318"/>
        <end position="341"/>
    </location>
</feature>
<organism evidence="3 4">
    <name type="scientific">Apiospora phragmitis</name>
    <dbReference type="NCBI Taxonomy" id="2905665"/>
    <lineage>
        <taxon>Eukaryota</taxon>
        <taxon>Fungi</taxon>
        <taxon>Dikarya</taxon>
        <taxon>Ascomycota</taxon>
        <taxon>Pezizomycotina</taxon>
        <taxon>Sordariomycetes</taxon>
        <taxon>Xylariomycetidae</taxon>
        <taxon>Amphisphaeriales</taxon>
        <taxon>Apiosporaceae</taxon>
        <taxon>Apiospora</taxon>
    </lineage>
</organism>
<proteinExistence type="predicted"/>
<feature type="region of interest" description="Disordered" evidence="1">
    <location>
        <begin position="1073"/>
        <end position="1253"/>
    </location>
</feature>
<feature type="region of interest" description="Disordered" evidence="1">
    <location>
        <begin position="759"/>
        <end position="797"/>
    </location>
</feature>
<feature type="region of interest" description="Disordered" evidence="1">
    <location>
        <begin position="318"/>
        <end position="643"/>
    </location>
</feature>
<feature type="compositionally biased region" description="Acidic residues" evidence="1">
    <location>
        <begin position="223"/>
        <end position="236"/>
    </location>
</feature>
<sequence length="1253" mass="136465">MSQTHMRLNLVIRRNGLPEAKVVWPVPLEENPTVSKLLEQVNDIIPLESSDWGLEDYAVELSAPDGSNFECLHFQPRRLSGRYQISTDGKHLIDGIPFGRPLLKAPRGRPALDIPPRKRRRITLDEGSTEDSDPEEQEQEEDSSMLLLTNGEENDNGARRVTINTVPQVFGDGSDEEDDSDFEEDKMDEEESDSEDDDNAQDNESESEDEPQDEAMDSHGSDEDNQNEDAESEDQDASQGKDGSGRDEEGDLSSPKQTSDQLAAPKGMDLSTLDGPSLLRAAFPTITVFCNTMLAKCGGNLDLAYKALRKVSEPVLPRDEFRKRSREQVTKQGKVTEDAIPERPSPTGESQDQAGLVGDESDAEVDEFAKKFDRRGLPPGSISTTSQSGRTKNHIVFEGEKKPDEGLPPSRDARAEAHAGSKPTAGESDDSSSDSQSESSDSRSDSDSDSGPEETSAKRNAKPSSRGNRGAKSNSDSEDTSSDEDSSDSSDDESDSEHSDSESSDEEFAPGSGAQDSDSASESDSDSSSSSSSGSDQEDSGRHSRNVERRPPVKENQTSRDTNVQQPQNTAVTAAKGSQSSSVAPQQPELLVPPGSGKRTTKQRNARRRLAARTQRMAGQAPETYVDPKPDLPKSTQDAEKELFEAKRKALLDALNSGGAVIGPDGELEANDVDDTTTVSQKSNKRRRGDRSTPELVAGESGDKSIATPASQETDPEASAQKRRRVDLGAGRRMLFGALGLRNPKTKDDESNLRAKLMENVRPLPNARLETGAAENADSLAKDATTDPEVLGEDPDAWRDKIEYRAVECWGKKNGGEAETAGHDQEEETSFAGKKGKQDESLPLDEESYYSYQGQAGSQDENLRLNYDDVEPEQVDKTGNAQADRSIAESHYSDLDDLPSLPKDLNVLRHLEPGQARVGMVITWKQFILSGAINWQPQVMDLTGLITEIHGDDMLEVILAKRDRHLERPEKQYDEHTGKRIYGRFEAPDDDDAEDENDDPDEEARRKLSFSVVDGYTTMMEPRVRQDPLTSPTAQRRADMTMSNPVDEVVESGEASGNQDPAGDATSYPTFETIMDSAMENPQPTQEDSSLMTGPTTSSNGQPGQGHRFINVPISDFSQITSSSQRISRSPEPGPTSHQPATDWAVALSDGAEPVLPDGGQTTPTREQSSVPTTHFNDTNGDILTGTPKSTYPKVVERPSSVSSDHSGRQPDFATTAETPEPDLIKETTEDERGRAETNDRQESAGGGCASRT</sequence>
<keyword evidence="4" id="KW-1185">Reference proteome</keyword>
<feature type="region of interest" description="Disordered" evidence="1">
    <location>
        <begin position="1049"/>
        <end position="1068"/>
    </location>
</feature>
<feature type="region of interest" description="Disordered" evidence="1">
    <location>
        <begin position="814"/>
        <end position="842"/>
    </location>
</feature>
<evidence type="ECO:0000256" key="1">
    <source>
        <dbReference type="SAM" id="MobiDB-lite"/>
    </source>
</evidence>
<feature type="compositionally biased region" description="Acidic residues" evidence="1">
    <location>
        <begin position="666"/>
        <end position="675"/>
    </location>
</feature>
<comment type="caution">
    <text evidence="3">The sequence shown here is derived from an EMBL/GenBank/DDBJ whole genome shotgun (WGS) entry which is preliminary data.</text>
</comment>
<feature type="compositionally biased region" description="Acidic residues" evidence="1">
    <location>
        <begin position="988"/>
        <end position="1002"/>
    </location>
</feature>
<feature type="compositionally biased region" description="Basic and acidic residues" evidence="1">
    <location>
        <begin position="539"/>
        <end position="553"/>
    </location>
</feature>
<dbReference type="GeneID" id="92088595"/>
<feature type="compositionally biased region" description="Polar residues" evidence="1">
    <location>
        <begin position="1160"/>
        <end position="1190"/>
    </location>
</feature>
<feature type="compositionally biased region" description="Basic and acidic residues" evidence="1">
    <location>
        <begin position="814"/>
        <end position="824"/>
    </location>
</feature>
<name>A0ABR1VPQ1_9PEZI</name>
<feature type="compositionally biased region" description="Acidic residues" evidence="1">
    <location>
        <begin position="173"/>
        <end position="215"/>
    </location>
</feature>
<feature type="domain" description="DUF7357" evidence="2">
    <location>
        <begin position="6"/>
        <end position="75"/>
    </location>
</feature>
<feature type="domain" description="DUF7357" evidence="2">
    <location>
        <begin position="77"/>
        <end position="117"/>
    </location>
</feature>
<dbReference type="InterPro" id="IPR055781">
    <property type="entry name" value="DUF7357"/>
</dbReference>
<evidence type="ECO:0000259" key="2">
    <source>
        <dbReference type="Pfam" id="PF24054"/>
    </source>
</evidence>
<feature type="compositionally biased region" description="Low complexity" evidence="1">
    <location>
        <begin position="526"/>
        <end position="535"/>
    </location>
</feature>
<feature type="compositionally biased region" description="Acidic residues" evidence="1">
    <location>
        <begin position="476"/>
        <end position="495"/>
    </location>
</feature>
<reference evidence="3 4" key="1">
    <citation type="submission" date="2023-01" db="EMBL/GenBank/DDBJ databases">
        <title>Analysis of 21 Apiospora genomes using comparative genomics revels a genus with tremendous synthesis potential of carbohydrate active enzymes and secondary metabolites.</title>
        <authorList>
            <person name="Sorensen T."/>
        </authorList>
    </citation>
    <scope>NUCLEOTIDE SEQUENCE [LARGE SCALE GENOMIC DNA]</scope>
    <source>
        <strain evidence="3 4">CBS 135458</strain>
    </source>
</reference>
<feature type="compositionally biased region" description="Low complexity" evidence="1">
    <location>
        <begin position="1118"/>
        <end position="1130"/>
    </location>
</feature>
<feature type="compositionally biased region" description="Basic and acidic residues" evidence="1">
    <location>
        <begin position="395"/>
        <end position="419"/>
    </location>
</feature>
<feature type="compositionally biased region" description="Acidic residues" evidence="1">
    <location>
        <begin position="127"/>
        <end position="143"/>
    </location>
</feature>
<feature type="compositionally biased region" description="Basic and acidic residues" evidence="1">
    <location>
        <begin position="969"/>
        <end position="978"/>
    </location>
</feature>
<gene>
    <name evidence="3" type="ORF">PG994_004123</name>
</gene>
<feature type="compositionally biased region" description="Polar residues" evidence="1">
    <location>
        <begin position="381"/>
        <end position="390"/>
    </location>
</feature>
<feature type="compositionally biased region" description="Basic and acidic residues" evidence="1">
    <location>
        <begin position="1223"/>
        <end position="1243"/>
    </location>
</feature>
<protein>
    <recommendedName>
        <fullName evidence="2">DUF7357 domain-containing protein</fullName>
    </recommendedName>
</protein>
<dbReference type="EMBL" id="JAQQWL010000005">
    <property type="protein sequence ID" value="KAK8073224.1"/>
    <property type="molecule type" value="Genomic_DNA"/>
</dbReference>
<feature type="region of interest" description="Disordered" evidence="1">
    <location>
        <begin position="104"/>
        <end position="274"/>
    </location>
</feature>
<feature type="compositionally biased region" description="Polar residues" evidence="1">
    <location>
        <begin position="1080"/>
        <end position="1102"/>
    </location>
</feature>
<dbReference type="Pfam" id="PF24054">
    <property type="entry name" value="DUF7357"/>
    <property type="match status" value="2"/>
</dbReference>